<keyword evidence="4" id="KW-0862">Zinc</keyword>
<dbReference type="InterPro" id="IPR035500">
    <property type="entry name" value="NHR-like_dom_sf"/>
</dbReference>
<evidence type="ECO:0000259" key="12">
    <source>
        <dbReference type="PROSITE" id="PS51843"/>
    </source>
</evidence>
<keyword evidence="8" id="KW-0675">Receptor</keyword>
<comment type="caution">
    <text evidence="13">The sequence shown here is derived from an EMBL/GenBank/DDBJ whole genome shotgun (WGS) entry which is preliminary data.</text>
</comment>
<dbReference type="InterPro" id="IPR000536">
    <property type="entry name" value="Nucl_hrmn_rcpt_lig-bd"/>
</dbReference>
<evidence type="ECO:0000259" key="11">
    <source>
        <dbReference type="PROSITE" id="PS51030"/>
    </source>
</evidence>
<dbReference type="PROSITE" id="PS00031">
    <property type="entry name" value="NUCLEAR_REC_DBD_1"/>
    <property type="match status" value="1"/>
</dbReference>
<keyword evidence="2" id="KW-0479">Metal-binding</keyword>
<evidence type="ECO:0000256" key="9">
    <source>
        <dbReference type="ARBA" id="ARBA00023242"/>
    </source>
</evidence>
<dbReference type="SUPFAM" id="SSF57716">
    <property type="entry name" value="Glucocorticoid receptor-like (DNA-binding domain)"/>
    <property type="match status" value="1"/>
</dbReference>
<dbReference type="GO" id="GO:0016740">
    <property type="term" value="F:transferase activity"/>
    <property type="evidence" value="ECO:0007669"/>
    <property type="project" value="UniProtKB-KW"/>
</dbReference>
<keyword evidence="5" id="KW-0805">Transcription regulation</keyword>
<protein>
    <submittedName>
        <fullName evidence="13">EGF domain-specific O-linked N-acetylglucosamine transferase</fullName>
    </submittedName>
</protein>
<dbReference type="Gene3D" id="3.30.50.10">
    <property type="entry name" value="Erythroid Transcription Factor GATA-1, subunit A"/>
    <property type="match status" value="1"/>
</dbReference>
<dbReference type="InterPro" id="IPR050274">
    <property type="entry name" value="Nuclear_hormone_rcpt_NR2"/>
</dbReference>
<evidence type="ECO:0000256" key="2">
    <source>
        <dbReference type="ARBA" id="ARBA00022723"/>
    </source>
</evidence>
<dbReference type="PROSITE" id="PS51843">
    <property type="entry name" value="NR_LBD"/>
    <property type="match status" value="1"/>
</dbReference>
<evidence type="ECO:0000256" key="7">
    <source>
        <dbReference type="ARBA" id="ARBA00023163"/>
    </source>
</evidence>
<accession>A0AAD9PV61</accession>
<feature type="domain" description="NR LBD" evidence="12">
    <location>
        <begin position="169"/>
        <end position="413"/>
    </location>
</feature>
<reference evidence="13" key="2">
    <citation type="journal article" date="2023" name="Science">
        <title>Genomic signatures of disease resistance in endangered staghorn corals.</title>
        <authorList>
            <person name="Vollmer S.V."/>
            <person name="Selwyn J.D."/>
            <person name="Despard B.A."/>
            <person name="Roesel C.L."/>
        </authorList>
    </citation>
    <scope>NUCLEOTIDE SEQUENCE</scope>
    <source>
        <strain evidence="13">K2</strain>
    </source>
</reference>
<dbReference type="PRINTS" id="PR00398">
    <property type="entry name" value="STRDHORMONER"/>
</dbReference>
<evidence type="ECO:0000256" key="4">
    <source>
        <dbReference type="ARBA" id="ARBA00022833"/>
    </source>
</evidence>
<reference evidence="13" key="1">
    <citation type="journal article" date="2023" name="G3 (Bethesda)">
        <title>Whole genome assembly and annotation of the endangered Caribbean coral Acropora cervicornis.</title>
        <authorList>
            <person name="Selwyn J.D."/>
            <person name="Vollmer S.V."/>
        </authorList>
    </citation>
    <scope>NUCLEOTIDE SEQUENCE</scope>
    <source>
        <strain evidence="13">K2</strain>
    </source>
</reference>
<name>A0AAD9PV61_ACRCE</name>
<feature type="compositionally biased region" description="Low complexity" evidence="10">
    <location>
        <begin position="139"/>
        <end position="170"/>
    </location>
</feature>
<dbReference type="SMART" id="SM00399">
    <property type="entry name" value="ZnF_C4"/>
    <property type="match status" value="1"/>
</dbReference>
<evidence type="ECO:0000256" key="5">
    <source>
        <dbReference type="ARBA" id="ARBA00023015"/>
    </source>
</evidence>
<keyword evidence="3" id="KW-0863">Zinc-finger</keyword>
<dbReference type="GO" id="GO:0003700">
    <property type="term" value="F:DNA-binding transcription factor activity"/>
    <property type="evidence" value="ECO:0007669"/>
    <property type="project" value="InterPro"/>
</dbReference>
<dbReference type="FunFam" id="3.30.50.10:FF:000006">
    <property type="entry name" value="Nuclear receptor subfamily 5 group A member"/>
    <property type="match status" value="1"/>
</dbReference>
<dbReference type="Pfam" id="PF00104">
    <property type="entry name" value="Hormone_recep"/>
    <property type="match status" value="1"/>
</dbReference>
<dbReference type="Proteomes" id="UP001249851">
    <property type="component" value="Unassembled WGS sequence"/>
</dbReference>
<dbReference type="SMART" id="SM00430">
    <property type="entry name" value="HOLI"/>
    <property type="match status" value="1"/>
</dbReference>
<evidence type="ECO:0000256" key="6">
    <source>
        <dbReference type="ARBA" id="ARBA00023125"/>
    </source>
</evidence>
<dbReference type="GO" id="GO:0043565">
    <property type="term" value="F:sequence-specific DNA binding"/>
    <property type="evidence" value="ECO:0007669"/>
    <property type="project" value="InterPro"/>
</dbReference>
<feature type="domain" description="Nuclear receptor" evidence="11">
    <location>
        <begin position="27"/>
        <end position="102"/>
    </location>
</feature>
<keyword evidence="13" id="KW-0808">Transferase</keyword>
<dbReference type="AlphaFoldDB" id="A0AAD9PV61"/>
<sequence length="873" mass="99572">MTEFKAEATFVPRTSGELPFTIMKTLWGDCLVCGDRASGKHYGIVACEGCKGFFKRSIRKNLHYSCQGNGACPINKVHRNRCQRCRLKKCLTMGMKREAVQCERKPLEASRDMKNGSDMRSVRTSFHLVPIYSVQQDVPDSQPLTPSSSSSIPSTPTSSSPEPFGTSSNSDVDCDSIISSEHIQFKLRPPTLGVSSLSMEYVYEIATRLLFLTVDWAQSIQAFRCLENSDQLVLLQSTWSDLFMLGVAQCSSCFPLSPLLSLAAFHMEHRDSKSNAQNRQPSSVNSDPNLIDKIVTVKELLFSLEKLELDSVEYAFLKAIVLFNSDCLNLKNSKQVERFQDKAHCALKNYVENKHPNFPERFAKILLSCVNSVMKTLVSAFIVCSWYLEVSLGLTYWDLKSLDIPPSHIPYFLSNKNSSGQGFCEKGECQAEDANDFHCWGYEEECTDKNRFSKPYCIHHHAPWAKTLDDQATLFWEQGDFGFIRKMKKQVLKLCQPKELGDSSLTCTTNLWYCHATDLYFDFKNLKPDSSSDRFAELQHFTSLSVQPMQAGICDVVIEKPTIFMKLDSGINLYHHFCDFVNLYVTQHMNGSFNTDVNIVMWDTPAPRWRLPDGWQNLTTQPLASPTPYTLEKIGTCHTDTQWKAEAQLVEHCTGIAESTLPYRDFFSVTWKAFTKHPIIRLKDYAGKRVCLRDAVFSFNPRMIRGLYYNMPLVPSCVGSGLFKAFSEHLLHRLGIAQDKHNSEEFRITLLTRSTKYRKILNQDEITHNSDIFIGMHGAGLTHALFLPDWAVLFELYNTEDPGCYSDLARLRGVNYITWEDKAKLYQEDEGHHPTLGAHAKFTNYAFNVDEFMRLIYKAADAVKDNREKLRHF</sequence>
<keyword evidence="14" id="KW-1185">Reference proteome</keyword>
<dbReference type="Gene3D" id="1.10.565.10">
    <property type="entry name" value="Retinoid X Receptor"/>
    <property type="match status" value="1"/>
</dbReference>
<comment type="subcellular location">
    <subcellularLocation>
        <location evidence="1">Nucleus</location>
    </subcellularLocation>
</comment>
<evidence type="ECO:0000313" key="13">
    <source>
        <dbReference type="EMBL" id="KAK2549653.1"/>
    </source>
</evidence>
<dbReference type="PANTHER" id="PTHR24083">
    <property type="entry name" value="NUCLEAR HORMONE RECEPTOR"/>
    <property type="match status" value="1"/>
</dbReference>
<dbReference type="PRINTS" id="PR00047">
    <property type="entry name" value="STROIDFINGER"/>
</dbReference>
<dbReference type="InterPro" id="IPR001723">
    <property type="entry name" value="Nuclear_hrmn_rcpt"/>
</dbReference>
<gene>
    <name evidence="13" type="ORF">P5673_029770</name>
</gene>
<dbReference type="GO" id="GO:0008270">
    <property type="term" value="F:zinc ion binding"/>
    <property type="evidence" value="ECO:0007669"/>
    <property type="project" value="UniProtKB-KW"/>
</dbReference>
<keyword evidence="7" id="KW-0804">Transcription</keyword>
<proteinExistence type="predicted"/>
<evidence type="ECO:0000313" key="14">
    <source>
        <dbReference type="Proteomes" id="UP001249851"/>
    </source>
</evidence>
<dbReference type="EMBL" id="JARQWQ010000122">
    <property type="protein sequence ID" value="KAK2549653.1"/>
    <property type="molecule type" value="Genomic_DNA"/>
</dbReference>
<dbReference type="Pfam" id="PF00105">
    <property type="entry name" value="zf-C4"/>
    <property type="match status" value="1"/>
</dbReference>
<dbReference type="CDD" id="cd06930">
    <property type="entry name" value="NR_LBD_F2"/>
    <property type="match status" value="1"/>
</dbReference>
<evidence type="ECO:0000256" key="10">
    <source>
        <dbReference type="SAM" id="MobiDB-lite"/>
    </source>
</evidence>
<dbReference type="PROSITE" id="PS51030">
    <property type="entry name" value="NUCLEAR_REC_DBD_2"/>
    <property type="match status" value="1"/>
</dbReference>
<dbReference type="InterPro" id="IPR013088">
    <property type="entry name" value="Znf_NHR/GATA"/>
</dbReference>
<organism evidence="13 14">
    <name type="scientific">Acropora cervicornis</name>
    <name type="common">Staghorn coral</name>
    <dbReference type="NCBI Taxonomy" id="6130"/>
    <lineage>
        <taxon>Eukaryota</taxon>
        <taxon>Metazoa</taxon>
        <taxon>Cnidaria</taxon>
        <taxon>Anthozoa</taxon>
        <taxon>Hexacorallia</taxon>
        <taxon>Scleractinia</taxon>
        <taxon>Astrocoeniina</taxon>
        <taxon>Acroporidae</taxon>
        <taxon>Acropora</taxon>
    </lineage>
</organism>
<dbReference type="SUPFAM" id="SSF48508">
    <property type="entry name" value="Nuclear receptor ligand-binding domain"/>
    <property type="match status" value="1"/>
</dbReference>
<keyword evidence="9" id="KW-0539">Nucleus</keyword>
<dbReference type="GO" id="GO:0005634">
    <property type="term" value="C:nucleus"/>
    <property type="evidence" value="ECO:0007669"/>
    <property type="project" value="UniProtKB-SubCell"/>
</dbReference>
<dbReference type="InterPro" id="IPR001628">
    <property type="entry name" value="Znf_hrmn_rcpt"/>
</dbReference>
<evidence type="ECO:0000256" key="1">
    <source>
        <dbReference type="ARBA" id="ARBA00004123"/>
    </source>
</evidence>
<feature type="region of interest" description="Disordered" evidence="10">
    <location>
        <begin position="137"/>
        <end position="170"/>
    </location>
</feature>
<keyword evidence="6" id="KW-0238">DNA-binding</keyword>
<evidence type="ECO:0000256" key="8">
    <source>
        <dbReference type="ARBA" id="ARBA00023170"/>
    </source>
</evidence>
<evidence type="ECO:0000256" key="3">
    <source>
        <dbReference type="ARBA" id="ARBA00022771"/>
    </source>
</evidence>